<reference evidence="2" key="1">
    <citation type="journal article" date="2022" name="Mol. Ecol. Resour.">
        <title>The genomes of chicory, endive, great burdock and yacon provide insights into Asteraceae palaeo-polyploidization history and plant inulin production.</title>
        <authorList>
            <person name="Fan W."/>
            <person name="Wang S."/>
            <person name="Wang H."/>
            <person name="Wang A."/>
            <person name="Jiang F."/>
            <person name="Liu H."/>
            <person name="Zhao H."/>
            <person name="Xu D."/>
            <person name="Zhang Y."/>
        </authorList>
    </citation>
    <scope>NUCLEOTIDE SEQUENCE [LARGE SCALE GENOMIC DNA]</scope>
    <source>
        <strain evidence="2">cv. Punajuju</strain>
    </source>
</reference>
<reference evidence="1 2" key="2">
    <citation type="journal article" date="2022" name="Mol. Ecol. Resour.">
        <title>The genomes of chicory, endive, great burdock and yacon provide insights into Asteraceae paleo-polyploidization history and plant inulin production.</title>
        <authorList>
            <person name="Fan W."/>
            <person name="Wang S."/>
            <person name="Wang H."/>
            <person name="Wang A."/>
            <person name="Jiang F."/>
            <person name="Liu H."/>
            <person name="Zhao H."/>
            <person name="Xu D."/>
            <person name="Zhang Y."/>
        </authorList>
    </citation>
    <scope>NUCLEOTIDE SEQUENCE [LARGE SCALE GENOMIC DNA]</scope>
    <source>
        <strain evidence="2">cv. Punajuju</strain>
        <tissue evidence="1">Leaves</tissue>
    </source>
</reference>
<evidence type="ECO:0000313" key="2">
    <source>
        <dbReference type="Proteomes" id="UP001055811"/>
    </source>
</evidence>
<evidence type="ECO:0000313" key="1">
    <source>
        <dbReference type="EMBL" id="KAI3791245.1"/>
    </source>
</evidence>
<protein>
    <submittedName>
        <fullName evidence="1">Uncharacterized protein</fullName>
    </submittedName>
</protein>
<proteinExistence type="predicted"/>
<gene>
    <name evidence="1" type="ORF">L2E82_04946</name>
</gene>
<comment type="caution">
    <text evidence="1">The sequence shown here is derived from an EMBL/GenBank/DDBJ whole genome shotgun (WGS) entry which is preliminary data.</text>
</comment>
<accession>A0ACB9H7D4</accession>
<dbReference type="EMBL" id="CM042009">
    <property type="protein sequence ID" value="KAI3791245.1"/>
    <property type="molecule type" value="Genomic_DNA"/>
</dbReference>
<dbReference type="Proteomes" id="UP001055811">
    <property type="component" value="Linkage Group LG01"/>
</dbReference>
<organism evidence="1 2">
    <name type="scientific">Cichorium intybus</name>
    <name type="common">Chicory</name>
    <dbReference type="NCBI Taxonomy" id="13427"/>
    <lineage>
        <taxon>Eukaryota</taxon>
        <taxon>Viridiplantae</taxon>
        <taxon>Streptophyta</taxon>
        <taxon>Embryophyta</taxon>
        <taxon>Tracheophyta</taxon>
        <taxon>Spermatophyta</taxon>
        <taxon>Magnoliopsida</taxon>
        <taxon>eudicotyledons</taxon>
        <taxon>Gunneridae</taxon>
        <taxon>Pentapetalae</taxon>
        <taxon>asterids</taxon>
        <taxon>campanulids</taxon>
        <taxon>Asterales</taxon>
        <taxon>Asteraceae</taxon>
        <taxon>Cichorioideae</taxon>
        <taxon>Cichorieae</taxon>
        <taxon>Cichoriinae</taxon>
        <taxon>Cichorium</taxon>
    </lineage>
</organism>
<sequence length="124" mass="14255">MQTSPSPMQTSYCRYDFHADMISDKETGLFFSGSFFSGYVGTGDRRGVVPASGFSFSAQQIWEVIMENKDLNLQTHKVMVATVICEEIANEKYSFFVTNEIQFLFQIHFSVHILYKILNQLQML</sequence>
<name>A0ACB9H7D4_CICIN</name>
<keyword evidence="2" id="KW-1185">Reference proteome</keyword>